<dbReference type="EMBL" id="JFHN01000050">
    <property type="protein sequence ID" value="EXU75190.1"/>
    <property type="molecule type" value="Genomic_DNA"/>
</dbReference>
<evidence type="ECO:0000256" key="2">
    <source>
        <dbReference type="ARBA" id="ARBA00022448"/>
    </source>
</evidence>
<keyword evidence="2" id="KW-0813">Transport</keyword>
<evidence type="ECO:0000256" key="7">
    <source>
        <dbReference type="ARBA" id="ARBA00022692"/>
    </source>
</evidence>
<evidence type="ECO:0000256" key="9">
    <source>
        <dbReference type="ARBA" id="ARBA00022989"/>
    </source>
</evidence>
<dbReference type="Gene3D" id="1.10.3730.20">
    <property type="match status" value="1"/>
</dbReference>
<dbReference type="AlphaFoldDB" id="A0A014NMY4"/>
<feature type="transmembrane region" description="Helical" evidence="12">
    <location>
        <begin position="97"/>
        <end position="115"/>
    </location>
</feature>
<dbReference type="STRING" id="69222.BG55_12125"/>
<gene>
    <name evidence="14" type="ORF">BG55_12125</name>
</gene>
<evidence type="ECO:0000256" key="1">
    <source>
        <dbReference type="ARBA" id="ARBA00004651"/>
    </source>
</evidence>
<dbReference type="RefSeq" id="WP_034937697.1">
    <property type="nucleotide sequence ID" value="NZ_JBHLYB010000012.1"/>
</dbReference>
<reference evidence="14 15" key="1">
    <citation type="submission" date="2014-02" db="EMBL/GenBank/DDBJ databases">
        <title>Draft genome of Erwinia mallotivora strain BT-MARDI, a papaya dieback pathogen.</title>
        <authorList>
            <person name="Redzuan R."/>
            <person name="Abu Bakar N."/>
            <person name="Badrun R."/>
            <person name="Mohd Raih M.F."/>
            <person name="Rozano L."/>
            <person name="Mat Amin N."/>
        </authorList>
    </citation>
    <scope>NUCLEOTIDE SEQUENCE [LARGE SCALE GENOMIC DNA]</scope>
    <source>
        <strain evidence="14 15">BT-MARDI</strain>
    </source>
</reference>
<accession>A0A014NMY4</accession>
<protein>
    <submittedName>
        <fullName evidence="14">Multidrug transporter</fullName>
    </submittedName>
</protein>
<keyword evidence="10" id="KW-0443">Lipid metabolism</keyword>
<keyword evidence="3" id="KW-1003">Cell membrane</keyword>
<dbReference type="PANTHER" id="PTHR30561">
    <property type="entry name" value="SMR FAMILY PROTON-DEPENDENT DRUG EFFLUX TRANSPORTER SUGE"/>
    <property type="match status" value="1"/>
</dbReference>
<dbReference type="Pfam" id="PF00892">
    <property type="entry name" value="EamA"/>
    <property type="match status" value="1"/>
</dbReference>
<dbReference type="InterPro" id="IPR000620">
    <property type="entry name" value="EamA_dom"/>
</dbReference>
<feature type="transmembrane region" description="Helical" evidence="12">
    <location>
        <begin position="73"/>
        <end position="91"/>
    </location>
</feature>
<evidence type="ECO:0000259" key="13">
    <source>
        <dbReference type="Pfam" id="PF00892"/>
    </source>
</evidence>
<keyword evidence="11 12" id="KW-0472">Membrane</keyword>
<evidence type="ECO:0000313" key="14">
    <source>
        <dbReference type="EMBL" id="EXU75190.1"/>
    </source>
</evidence>
<evidence type="ECO:0000256" key="5">
    <source>
        <dbReference type="ARBA" id="ARBA00022519"/>
    </source>
</evidence>
<dbReference type="InterPro" id="IPR037185">
    <property type="entry name" value="EmrE-like"/>
</dbReference>
<evidence type="ECO:0000256" key="4">
    <source>
        <dbReference type="ARBA" id="ARBA00022516"/>
    </source>
</evidence>
<evidence type="ECO:0000256" key="11">
    <source>
        <dbReference type="ARBA" id="ARBA00023136"/>
    </source>
</evidence>
<feature type="domain" description="EamA" evidence="13">
    <location>
        <begin position="39"/>
        <end position="114"/>
    </location>
</feature>
<keyword evidence="8" id="KW-0448">Lipopolysaccharide biosynthesis</keyword>
<dbReference type="GO" id="GO:0009245">
    <property type="term" value="P:lipid A biosynthetic process"/>
    <property type="evidence" value="ECO:0007669"/>
    <property type="project" value="UniProtKB-KW"/>
</dbReference>
<dbReference type="OrthoDB" id="8908129at2"/>
<keyword evidence="6" id="KW-0441">Lipid A biosynthesis</keyword>
<dbReference type="PANTHER" id="PTHR30561:SF9">
    <property type="entry name" value="4-AMINO-4-DEOXY-L-ARABINOSE-PHOSPHOUNDECAPRENOL FLIPPASE SUBUNIT ARNF-RELATED"/>
    <property type="match status" value="1"/>
</dbReference>
<keyword evidence="5" id="KW-0997">Cell inner membrane</keyword>
<evidence type="ECO:0000256" key="6">
    <source>
        <dbReference type="ARBA" id="ARBA00022556"/>
    </source>
</evidence>
<evidence type="ECO:0000256" key="12">
    <source>
        <dbReference type="SAM" id="Phobius"/>
    </source>
</evidence>
<evidence type="ECO:0000256" key="8">
    <source>
        <dbReference type="ARBA" id="ARBA00022985"/>
    </source>
</evidence>
<keyword evidence="15" id="KW-1185">Reference proteome</keyword>
<dbReference type="SUPFAM" id="SSF103481">
    <property type="entry name" value="Multidrug resistance efflux transporter EmrE"/>
    <property type="match status" value="1"/>
</dbReference>
<evidence type="ECO:0000256" key="10">
    <source>
        <dbReference type="ARBA" id="ARBA00023098"/>
    </source>
</evidence>
<organism evidence="14 15">
    <name type="scientific">Erwinia mallotivora</name>
    <dbReference type="NCBI Taxonomy" id="69222"/>
    <lineage>
        <taxon>Bacteria</taxon>
        <taxon>Pseudomonadati</taxon>
        <taxon>Pseudomonadota</taxon>
        <taxon>Gammaproteobacteria</taxon>
        <taxon>Enterobacterales</taxon>
        <taxon>Erwiniaceae</taxon>
        <taxon>Erwinia</taxon>
    </lineage>
</organism>
<name>A0A014NMY4_9GAMM</name>
<evidence type="ECO:0000256" key="3">
    <source>
        <dbReference type="ARBA" id="ARBA00022475"/>
    </source>
</evidence>
<evidence type="ECO:0000313" key="15">
    <source>
        <dbReference type="Proteomes" id="UP000019918"/>
    </source>
</evidence>
<dbReference type="Proteomes" id="UP000019918">
    <property type="component" value="Unassembled WGS sequence"/>
</dbReference>
<comment type="subcellular location">
    <subcellularLocation>
        <location evidence="1">Cell membrane</location>
        <topology evidence="1">Multi-pass membrane protein</topology>
    </subcellularLocation>
</comment>
<dbReference type="GO" id="GO:0009103">
    <property type="term" value="P:lipopolysaccharide biosynthetic process"/>
    <property type="evidence" value="ECO:0007669"/>
    <property type="project" value="UniProtKB-KW"/>
</dbReference>
<feature type="transmembrane region" description="Helical" evidence="12">
    <location>
        <begin position="43"/>
        <end position="66"/>
    </location>
</feature>
<keyword evidence="7 12" id="KW-0812">Transmembrane</keyword>
<dbReference type="PATRIC" id="fig|69222.5.peg.2498"/>
<dbReference type="InterPro" id="IPR000390">
    <property type="entry name" value="Small_drug/metabolite_transptr"/>
</dbReference>
<dbReference type="GO" id="GO:0005886">
    <property type="term" value="C:plasma membrane"/>
    <property type="evidence" value="ECO:0007669"/>
    <property type="project" value="UniProtKB-SubCell"/>
</dbReference>
<proteinExistence type="predicted"/>
<dbReference type="GO" id="GO:0022857">
    <property type="term" value="F:transmembrane transporter activity"/>
    <property type="evidence" value="ECO:0007669"/>
    <property type="project" value="InterPro"/>
</dbReference>
<keyword evidence="9 12" id="KW-1133">Transmembrane helix</keyword>
<comment type="caution">
    <text evidence="14">The sequence shown here is derived from an EMBL/GenBank/DDBJ whole genome shotgun (WGS) entry which is preliminary data.</text>
</comment>
<sequence length="118" mass="12681">MKWLILILGIASNGSASVLIKLAMTPPRKFPSLTEPLAALHNWPFWLGLGLYGMAFVLYAASLAFLPLNVAHPVLTSGAVACVALLSFLIFREPFYWTTAAGIALVIVGVILITTKVK</sequence>
<keyword evidence="4" id="KW-0444">Lipid biosynthesis</keyword>